<name>A0A448ZBG0_9STRA</name>
<accession>A0A448ZBG0</accession>
<feature type="region of interest" description="Disordered" evidence="1">
    <location>
        <begin position="81"/>
        <end position="118"/>
    </location>
</feature>
<dbReference type="Proteomes" id="UP000291116">
    <property type="component" value="Unassembled WGS sequence"/>
</dbReference>
<evidence type="ECO:0000313" key="3">
    <source>
        <dbReference type="Proteomes" id="UP000291116"/>
    </source>
</evidence>
<keyword evidence="3" id="KW-1185">Reference proteome</keyword>
<organism evidence="2 3">
    <name type="scientific">Pseudo-nitzschia multistriata</name>
    <dbReference type="NCBI Taxonomy" id="183589"/>
    <lineage>
        <taxon>Eukaryota</taxon>
        <taxon>Sar</taxon>
        <taxon>Stramenopiles</taxon>
        <taxon>Ochrophyta</taxon>
        <taxon>Bacillariophyta</taxon>
        <taxon>Bacillariophyceae</taxon>
        <taxon>Bacillariophycidae</taxon>
        <taxon>Bacillariales</taxon>
        <taxon>Bacillariaceae</taxon>
        <taxon>Pseudo-nitzschia</taxon>
    </lineage>
</organism>
<evidence type="ECO:0000313" key="2">
    <source>
        <dbReference type="EMBL" id="VEU39341.1"/>
    </source>
</evidence>
<sequence>MQLEMVTTSRLIDGPSTNSGRSVTLANSHPFSQSQPPSLRRLYESMVRESSSTDYNELYEERTTLQREWTQFLESVDVGDHNLLDPIAPQTSSRDRNGRNEWPPSPETPTAGLSASSCTLEEATQISLMTVVTTTTAEDAHLVCSDESSGHCSACQARSQTKTDPRCAAAGTQLDLEPEDTEEAMVTFRCLNEQVDQLRGILESSLPMAAGFSRTTTTTTN</sequence>
<proteinExistence type="predicted"/>
<reference evidence="2 3" key="1">
    <citation type="submission" date="2019-01" db="EMBL/GenBank/DDBJ databases">
        <authorList>
            <person name="Ferrante I. M."/>
        </authorList>
    </citation>
    <scope>NUCLEOTIDE SEQUENCE [LARGE SCALE GENOMIC DNA]</scope>
    <source>
        <strain evidence="2 3">B856</strain>
    </source>
</reference>
<evidence type="ECO:0000256" key="1">
    <source>
        <dbReference type="SAM" id="MobiDB-lite"/>
    </source>
</evidence>
<dbReference type="AlphaFoldDB" id="A0A448ZBG0"/>
<gene>
    <name evidence="2" type="ORF">PSNMU_V1.4_AUG-EV-PASAV3_0061880</name>
</gene>
<feature type="region of interest" description="Disordered" evidence="1">
    <location>
        <begin position="1"/>
        <end position="39"/>
    </location>
</feature>
<dbReference type="EMBL" id="CAACVS010000216">
    <property type="protein sequence ID" value="VEU39341.1"/>
    <property type="molecule type" value="Genomic_DNA"/>
</dbReference>
<protein>
    <submittedName>
        <fullName evidence="2">Uncharacterized protein</fullName>
    </submittedName>
</protein>
<feature type="compositionally biased region" description="Polar residues" evidence="1">
    <location>
        <begin position="1"/>
        <end position="37"/>
    </location>
</feature>